<evidence type="ECO:0000313" key="1">
    <source>
        <dbReference type="EMBL" id="MCM0622066.1"/>
    </source>
</evidence>
<gene>
    <name evidence="1" type="ORF">M8330_17375</name>
</gene>
<sequence length="202" mass="20292">MPGRRRLSRGPRRRSAVVVSAVGVLAAFVGSSLLVYQASSSAYTSTTANAGNSWSSGVVSITDDDTGTALFTINGLKPGSAGEACIKVSSASTVAGSVKLYATGYSTTNNLAASINVTVQEGTGSTFPSCAGFVSSSTAYTGTLAGFSTKTSFGTGVGSWSLTGTPTETRVYRIAYSLDAAAPDSTQGGTAGLGFTWEAQSS</sequence>
<proteinExistence type="predicted"/>
<evidence type="ECO:0008006" key="3">
    <source>
        <dbReference type="Google" id="ProtNLM"/>
    </source>
</evidence>
<protein>
    <recommendedName>
        <fullName evidence="3">Camelysin metallo-endopeptidase</fullName>
    </recommendedName>
</protein>
<name>A0A9X2DAB3_9ACTN</name>
<keyword evidence="2" id="KW-1185">Reference proteome</keyword>
<dbReference type="AlphaFoldDB" id="A0A9X2DAB3"/>
<organism evidence="1 2">
    <name type="scientific">Nocardioides bruguierae</name>
    <dbReference type="NCBI Taxonomy" id="2945102"/>
    <lineage>
        <taxon>Bacteria</taxon>
        <taxon>Bacillati</taxon>
        <taxon>Actinomycetota</taxon>
        <taxon>Actinomycetes</taxon>
        <taxon>Propionibacteriales</taxon>
        <taxon>Nocardioidaceae</taxon>
        <taxon>Nocardioides</taxon>
    </lineage>
</organism>
<dbReference type="RefSeq" id="WP_250828357.1">
    <property type="nucleotide sequence ID" value="NZ_JAMOIL010000028.1"/>
</dbReference>
<dbReference type="EMBL" id="JAMOIL010000028">
    <property type="protein sequence ID" value="MCM0622066.1"/>
    <property type="molecule type" value="Genomic_DNA"/>
</dbReference>
<accession>A0A9X2DAB3</accession>
<reference evidence="1" key="1">
    <citation type="submission" date="2022-05" db="EMBL/GenBank/DDBJ databases">
        <authorList>
            <person name="Tuo L."/>
        </authorList>
    </citation>
    <scope>NUCLEOTIDE SEQUENCE</scope>
    <source>
        <strain evidence="1">BSK12Z-4</strain>
    </source>
</reference>
<evidence type="ECO:0000313" key="2">
    <source>
        <dbReference type="Proteomes" id="UP001139485"/>
    </source>
</evidence>
<comment type="caution">
    <text evidence="1">The sequence shown here is derived from an EMBL/GenBank/DDBJ whole genome shotgun (WGS) entry which is preliminary data.</text>
</comment>
<dbReference type="Proteomes" id="UP001139485">
    <property type="component" value="Unassembled WGS sequence"/>
</dbReference>